<organism evidence="1 2">
    <name type="scientific">Gigaspora margarita</name>
    <dbReference type="NCBI Taxonomy" id="4874"/>
    <lineage>
        <taxon>Eukaryota</taxon>
        <taxon>Fungi</taxon>
        <taxon>Fungi incertae sedis</taxon>
        <taxon>Mucoromycota</taxon>
        <taxon>Glomeromycotina</taxon>
        <taxon>Glomeromycetes</taxon>
        <taxon>Diversisporales</taxon>
        <taxon>Gigasporaceae</taxon>
        <taxon>Gigaspora</taxon>
    </lineage>
</organism>
<protein>
    <submittedName>
        <fullName evidence="1">16295_t:CDS:1</fullName>
    </submittedName>
</protein>
<gene>
    <name evidence="1" type="ORF">GMARGA_LOCUS16835</name>
</gene>
<name>A0ABN7VDZ1_GIGMA</name>
<proteinExistence type="predicted"/>
<sequence>IEELVVAEEDVEAEKVDVEVFDANNGDVEIVVAEVKEVRPFLLLNTCNPIVEYCSSIKSS</sequence>
<dbReference type="EMBL" id="CAJVQB010012414">
    <property type="protein sequence ID" value="CAG8755270.1"/>
    <property type="molecule type" value="Genomic_DNA"/>
</dbReference>
<evidence type="ECO:0000313" key="1">
    <source>
        <dbReference type="EMBL" id="CAG8755270.1"/>
    </source>
</evidence>
<comment type="caution">
    <text evidence="1">The sequence shown here is derived from an EMBL/GenBank/DDBJ whole genome shotgun (WGS) entry which is preliminary data.</text>
</comment>
<reference evidence="1 2" key="1">
    <citation type="submission" date="2021-06" db="EMBL/GenBank/DDBJ databases">
        <authorList>
            <person name="Kallberg Y."/>
            <person name="Tangrot J."/>
            <person name="Rosling A."/>
        </authorList>
    </citation>
    <scope>NUCLEOTIDE SEQUENCE [LARGE SCALE GENOMIC DNA]</scope>
    <source>
        <strain evidence="1 2">120-4 pot B 10/14</strain>
    </source>
</reference>
<accession>A0ABN7VDZ1</accession>
<evidence type="ECO:0000313" key="2">
    <source>
        <dbReference type="Proteomes" id="UP000789901"/>
    </source>
</evidence>
<keyword evidence="2" id="KW-1185">Reference proteome</keyword>
<feature type="non-terminal residue" evidence="1">
    <location>
        <position position="1"/>
    </location>
</feature>
<dbReference type="Proteomes" id="UP000789901">
    <property type="component" value="Unassembled WGS sequence"/>
</dbReference>